<dbReference type="EMBL" id="KI546116">
    <property type="protein sequence ID" value="EST44435.1"/>
    <property type="molecule type" value="Genomic_DNA"/>
</dbReference>
<feature type="region of interest" description="Disordered" evidence="1">
    <location>
        <begin position="1"/>
        <end position="21"/>
    </location>
</feature>
<evidence type="ECO:0000313" key="4">
    <source>
        <dbReference type="Proteomes" id="UP000018208"/>
    </source>
</evidence>
<proteinExistence type="predicted"/>
<reference evidence="3" key="2">
    <citation type="submission" date="2020-12" db="EMBL/GenBank/DDBJ databases">
        <title>New Spironucleus salmonicida genome in near-complete chromosomes.</title>
        <authorList>
            <person name="Xu F."/>
            <person name="Kurt Z."/>
            <person name="Jimenez-Gonzalez A."/>
            <person name="Astvaldsson A."/>
            <person name="Andersson J.O."/>
            <person name="Svard S.G."/>
        </authorList>
    </citation>
    <scope>NUCLEOTIDE SEQUENCE</scope>
    <source>
        <strain evidence="3">ATCC 50377</strain>
    </source>
</reference>
<evidence type="ECO:0000313" key="3">
    <source>
        <dbReference type="EMBL" id="KAH0576331.1"/>
    </source>
</evidence>
<protein>
    <submittedName>
        <fullName evidence="2">Uncharacterized protein</fullName>
    </submittedName>
</protein>
<organism evidence="2">
    <name type="scientific">Spironucleus salmonicida</name>
    <dbReference type="NCBI Taxonomy" id="348837"/>
    <lineage>
        <taxon>Eukaryota</taxon>
        <taxon>Metamonada</taxon>
        <taxon>Diplomonadida</taxon>
        <taxon>Hexamitidae</taxon>
        <taxon>Hexamitinae</taxon>
        <taxon>Spironucleus</taxon>
    </lineage>
</organism>
<dbReference type="AlphaFoldDB" id="V6LIL4"/>
<accession>V6LIL4</accession>
<name>V6LIL4_9EUKA</name>
<evidence type="ECO:0000256" key="1">
    <source>
        <dbReference type="SAM" id="MobiDB-lite"/>
    </source>
</evidence>
<gene>
    <name evidence="2" type="ORF">SS50377_15743</name>
    <name evidence="3" type="ORF">SS50377_21894</name>
</gene>
<keyword evidence="4" id="KW-1185">Reference proteome</keyword>
<reference evidence="2 3" key="1">
    <citation type="journal article" date="2014" name="PLoS Genet.">
        <title>The Genome of Spironucleus salmonicida Highlights a Fish Pathogen Adapted to Fluctuating Environments.</title>
        <authorList>
            <person name="Xu F."/>
            <person name="Jerlstrom-Hultqvist J."/>
            <person name="Einarsson E."/>
            <person name="Astvaldsson A."/>
            <person name="Svard S.G."/>
            <person name="Andersson J.O."/>
        </authorList>
    </citation>
    <scope>NUCLEOTIDE SEQUENCE</scope>
    <source>
        <strain evidence="3">ATCC 50377</strain>
    </source>
</reference>
<sequence>MNKTLSQIKPRERDTLSAMTSTQRTMQIATKLDDPHQALEAFNQTLSLKSSHLIDLHQLEAQRQHDQLLKLSQAEQIALERTVNNQDKLYTILIQKQDQQLQELLEIQQCEIERLIHKIDQKVPQKVQNREYLILIREYQILMKLKKFEAAINVKELACKAEQRHLDVLNQQFNEMRQKQIKYYDHIHVKQQQILKMQFQTQLKDFEKSRNQDIFETVQNMKNSKIDMQNAHTLEFVNNKLRCVDTEIVNGRRGQVYNSTFRGSQKLVESLRGMM</sequence>
<dbReference type="VEuPathDB" id="GiardiaDB:SS50377_21894"/>
<evidence type="ECO:0000313" key="2">
    <source>
        <dbReference type="EMBL" id="EST44435.1"/>
    </source>
</evidence>
<dbReference type="Proteomes" id="UP000018208">
    <property type="component" value="Unassembled WGS sequence"/>
</dbReference>
<dbReference type="EMBL" id="AUWU02000002">
    <property type="protein sequence ID" value="KAH0576331.1"/>
    <property type="molecule type" value="Genomic_DNA"/>
</dbReference>